<evidence type="ECO:0000313" key="1">
    <source>
        <dbReference type="EMBL" id="KAK2117514.1"/>
    </source>
</evidence>
<accession>A0ABQ9W795</accession>
<keyword evidence="2" id="KW-1185">Reference proteome</keyword>
<reference evidence="1 2" key="1">
    <citation type="submission" date="2023-05" db="EMBL/GenBank/DDBJ databases">
        <title>B98-5 Cell Line De Novo Hybrid Assembly: An Optical Mapping Approach.</title>
        <authorList>
            <person name="Kananen K."/>
            <person name="Auerbach J.A."/>
            <person name="Kautto E."/>
            <person name="Blachly J.S."/>
        </authorList>
    </citation>
    <scope>NUCLEOTIDE SEQUENCE [LARGE SCALE GENOMIC DNA]</scope>
    <source>
        <strain evidence="1">B95-8</strain>
        <tissue evidence="1">Cell line</tissue>
    </source>
</reference>
<dbReference type="EMBL" id="JASSZA010000002">
    <property type="protein sequence ID" value="KAK2117514.1"/>
    <property type="molecule type" value="Genomic_DNA"/>
</dbReference>
<organism evidence="1 2">
    <name type="scientific">Saguinus oedipus</name>
    <name type="common">Cotton-top tamarin</name>
    <name type="synonym">Oedipomidas oedipus</name>
    <dbReference type="NCBI Taxonomy" id="9490"/>
    <lineage>
        <taxon>Eukaryota</taxon>
        <taxon>Metazoa</taxon>
        <taxon>Chordata</taxon>
        <taxon>Craniata</taxon>
        <taxon>Vertebrata</taxon>
        <taxon>Euteleostomi</taxon>
        <taxon>Mammalia</taxon>
        <taxon>Eutheria</taxon>
        <taxon>Euarchontoglires</taxon>
        <taxon>Primates</taxon>
        <taxon>Haplorrhini</taxon>
        <taxon>Platyrrhini</taxon>
        <taxon>Cebidae</taxon>
        <taxon>Callitrichinae</taxon>
        <taxon>Saguinus</taxon>
    </lineage>
</organism>
<comment type="caution">
    <text evidence="1">The sequence shown here is derived from an EMBL/GenBank/DDBJ whole genome shotgun (WGS) entry which is preliminary data.</text>
</comment>
<dbReference type="Proteomes" id="UP001266305">
    <property type="component" value="Unassembled WGS sequence"/>
</dbReference>
<feature type="non-terminal residue" evidence="1">
    <location>
        <position position="82"/>
    </location>
</feature>
<sequence>MEYRSDLKRVVPQLVVPTDVPWSHDTQELREKEHRVSLCDGSSHAACFCSGVLCCLHFHPVFWLQSGFGSYLCAKNFDALSQ</sequence>
<gene>
    <name evidence="1" type="ORF">P7K49_004400</name>
</gene>
<name>A0ABQ9W795_SAGOE</name>
<evidence type="ECO:0000313" key="2">
    <source>
        <dbReference type="Proteomes" id="UP001266305"/>
    </source>
</evidence>
<proteinExistence type="predicted"/>
<protein>
    <submittedName>
        <fullName evidence="1">Uncharacterized protein</fullName>
    </submittedName>
</protein>